<proteinExistence type="predicted"/>
<dbReference type="AlphaFoldDB" id="E6MP28"/>
<reference evidence="1 2" key="1">
    <citation type="submission" date="2010-12" db="EMBL/GenBank/DDBJ databases">
        <authorList>
            <person name="Muzny D."/>
            <person name="Qin X."/>
            <person name="Deng J."/>
            <person name="Jiang H."/>
            <person name="Liu Y."/>
            <person name="Qu J."/>
            <person name="Song X.-Z."/>
            <person name="Zhang L."/>
            <person name="Thornton R."/>
            <person name="Coyle M."/>
            <person name="Francisco L."/>
            <person name="Jackson L."/>
            <person name="Javaid M."/>
            <person name="Korchina V."/>
            <person name="Kovar C."/>
            <person name="Mata R."/>
            <person name="Mathew T."/>
            <person name="Ngo R."/>
            <person name="Nguyen L."/>
            <person name="Nguyen N."/>
            <person name="Okwuonu G."/>
            <person name="Ongeri F."/>
            <person name="Pham C."/>
            <person name="Simmons D."/>
            <person name="Wilczek-Boney K."/>
            <person name="Hale W."/>
            <person name="Jakkamsetti A."/>
            <person name="Pham P."/>
            <person name="Ruth R."/>
            <person name="San Lucas F."/>
            <person name="Warren J."/>
            <person name="Zhang J."/>
            <person name="Zhao Z."/>
            <person name="Zhou C."/>
            <person name="Zhu D."/>
            <person name="Lee S."/>
            <person name="Bess C."/>
            <person name="Blankenburg K."/>
            <person name="Forbes L."/>
            <person name="Fu Q."/>
            <person name="Gubbala S."/>
            <person name="Hirani K."/>
            <person name="Jayaseelan J.C."/>
            <person name="Lara F."/>
            <person name="Munidasa M."/>
            <person name="Palculict T."/>
            <person name="Patil S."/>
            <person name="Pu L.-L."/>
            <person name="Saada N."/>
            <person name="Tang L."/>
            <person name="Weissenberger G."/>
            <person name="Zhu Y."/>
            <person name="Hemphill L."/>
            <person name="Shang Y."/>
            <person name="Youmans B."/>
            <person name="Ayvaz T."/>
            <person name="Ross M."/>
            <person name="Santibanez J."/>
            <person name="Aqrawi P."/>
            <person name="Gross S."/>
            <person name="Joshi V."/>
            <person name="Fowler G."/>
            <person name="Nazareth L."/>
            <person name="Reid J."/>
            <person name="Worley K."/>
            <person name="Petrosino J."/>
            <person name="Highlander S."/>
            <person name="Gibbs R."/>
        </authorList>
    </citation>
    <scope>NUCLEOTIDE SEQUENCE [LARGE SCALE GENOMIC DNA]</scope>
    <source>
        <strain evidence="1 2">DSM 15606</strain>
    </source>
</reference>
<keyword evidence="2" id="KW-1185">Reference proteome</keyword>
<name>E6MP28_9BACT</name>
<accession>E6MP28</accession>
<evidence type="ECO:0000313" key="1">
    <source>
        <dbReference type="EMBL" id="EFV04615.1"/>
    </source>
</evidence>
<organism evidence="1 2">
    <name type="scientific">Segatella salivae DSM 15606</name>
    <dbReference type="NCBI Taxonomy" id="888832"/>
    <lineage>
        <taxon>Bacteria</taxon>
        <taxon>Pseudomonadati</taxon>
        <taxon>Bacteroidota</taxon>
        <taxon>Bacteroidia</taxon>
        <taxon>Bacteroidales</taxon>
        <taxon>Prevotellaceae</taxon>
        <taxon>Segatella</taxon>
    </lineage>
</organism>
<sequence>MHRKRRLKSIKIAHEMNGISAQNEPFHQLISIILRHDSVHIILQSASNNRISAKEPGNKTHELMKKSRFLKDFISISSPFDVPYFE</sequence>
<dbReference type="HOGENOM" id="CLU_2495303_0_0_10"/>
<gene>
    <name evidence="1" type="ORF">HMPREF9420_1246</name>
</gene>
<evidence type="ECO:0000313" key="2">
    <source>
        <dbReference type="Proteomes" id="UP000003874"/>
    </source>
</evidence>
<protein>
    <submittedName>
        <fullName evidence="1">Uncharacterized protein</fullName>
    </submittedName>
</protein>
<dbReference type="EMBL" id="AEQO01000115">
    <property type="protein sequence ID" value="EFV04615.1"/>
    <property type="molecule type" value="Genomic_DNA"/>
</dbReference>
<comment type="caution">
    <text evidence="1">The sequence shown here is derived from an EMBL/GenBank/DDBJ whole genome shotgun (WGS) entry which is preliminary data.</text>
</comment>
<dbReference type="Proteomes" id="UP000003874">
    <property type="component" value="Unassembled WGS sequence"/>
</dbReference>